<dbReference type="Gene3D" id="2.40.50.140">
    <property type="entry name" value="Nucleic acid-binding proteins"/>
    <property type="match status" value="1"/>
</dbReference>
<dbReference type="PROSITE" id="PS51857">
    <property type="entry name" value="CSD_2"/>
    <property type="match status" value="1"/>
</dbReference>
<dbReference type="InterPro" id="IPR002059">
    <property type="entry name" value="CSP_DNA-bd"/>
</dbReference>
<keyword evidence="3" id="KW-1185">Reference proteome</keyword>
<dbReference type="InterPro" id="IPR012340">
    <property type="entry name" value="NA-bd_OB-fold"/>
</dbReference>
<dbReference type="Pfam" id="PF00313">
    <property type="entry name" value="CSD"/>
    <property type="match status" value="1"/>
</dbReference>
<comment type="caution">
    <text evidence="2">The sequence shown here is derived from an EMBL/GenBank/DDBJ whole genome shotgun (WGS) entry which is preliminary data.</text>
</comment>
<proteinExistence type="predicted"/>
<dbReference type="AlphaFoldDB" id="A0A1B7LAS6"/>
<evidence type="ECO:0000313" key="2">
    <source>
        <dbReference type="EMBL" id="OAT79321.1"/>
    </source>
</evidence>
<evidence type="ECO:0000313" key="3">
    <source>
        <dbReference type="Proteomes" id="UP000078532"/>
    </source>
</evidence>
<gene>
    <name evidence="2" type="ORF">A6M21_16295</name>
</gene>
<protein>
    <recommendedName>
        <fullName evidence="1">CSD domain-containing protein</fullName>
    </recommendedName>
</protein>
<dbReference type="OrthoDB" id="5568695at2"/>
<feature type="domain" description="CSD" evidence="1">
    <location>
        <begin position="1"/>
        <end position="62"/>
    </location>
</feature>
<dbReference type="EMBL" id="LYVF01000201">
    <property type="protein sequence ID" value="OAT79321.1"/>
    <property type="molecule type" value="Genomic_DNA"/>
</dbReference>
<accession>A0A1B7LAS6</accession>
<reference evidence="2 3" key="1">
    <citation type="submission" date="2016-04" db="EMBL/GenBank/DDBJ databases">
        <authorList>
            <person name="Evans L.H."/>
            <person name="Alamgir A."/>
            <person name="Owens N."/>
            <person name="Weber N.D."/>
            <person name="Virtaneva K."/>
            <person name="Barbian K."/>
            <person name="Babar A."/>
            <person name="Rosenke K."/>
        </authorList>
    </citation>
    <scope>NUCLEOTIDE SEQUENCE [LARGE SCALE GENOMIC DNA]</scope>
    <source>
        <strain evidence="2 3">LMa1</strain>
    </source>
</reference>
<organism evidence="2 3">
    <name type="scientific">Desulfotomaculum copahuensis</name>
    <dbReference type="NCBI Taxonomy" id="1838280"/>
    <lineage>
        <taxon>Bacteria</taxon>
        <taxon>Bacillati</taxon>
        <taxon>Bacillota</taxon>
        <taxon>Clostridia</taxon>
        <taxon>Eubacteriales</taxon>
        <taxon>Desulfotomaculaceae</taxon>
        <taxon>Desulfotomaculum</taxon>
    </lineage>
</organism>
<dbReference type="Proteomes" id="UP000078532">
    <property type="component" value="Unassembled WGS sequence"/>
</dbReference>
<dbReference type="SUPFAM" id="SSF50249">
    <property type="entry name" value="Nucleic acid-binding proteins"/>
    <property type="match status" value="1"/>
</dbReference>
<dbReference type="GO" id="GO:0003676">
    <property type="term" value="F:nucleic acid binding"/>
    <property type="evidence" value="ECO:0007669"/>
    <property type="project" value="InterPro"/>
</dbReference>
<name>A0A1B7LAS6_9FIRM</name>
<evidence type="ECO:0000259" key="1">
    <source>
        <dbReference type="PROSITE" id="PS51857"/>
    </source>
</evidence>
<sequence>MTWPWPFGYGFIKDGNGEQIFFHISGVEDFGSLYEGAEVKFTVRVLTEGKYAGKPMCIGVTKI</sequence>
<dbReference type="STRING" id="1838280.A6M21_16295"/>